<evidence type="ECO:0000313" key="3">
    <source>
        <dbReference type="Proteomes" id="UP000187209"/>
    </source>
</evidence>
<reference evidence="2 3" key="1">
    <citation type="submission" date="2016-11" db="EMBL/GenBank/DDBJ databases">
        <title>The macronuclear genome of Stentor coeruleus: a giant cell with tiny introns.</title>
        <authorList>
            <person name="Slabodnick M."/>
            <person name="Ruby J.G."/>
            <person name="Reiff S.B."/>
            <person name="Swart E.C."/>
            <person name="Gosai S."/>
            <person name="Prabakaran S."/>
            <person name="Witkowska E."/>
            <person name="Larue G.E."/>
            <person name="Fisher S."/>
            <person name="Freeman R.M."/>
            <person name="Gunawardena J."/>
            <person name="Chu W."/>
            <person name="Stover N.A."/>
            <person name="Gregory B.D."/>
            <person name="Nowacki M."/>
            <person name="Derisi J."/>
            <person name="Roy S.W."/>
            <person name="Marshall W.F."/>
            <person name="Sood P."/>
        </authorList>
    </citation>
    <scope>NUCLEOTIDE SEQUENCE [LARGE SCALE GENOMIC DNA]</scope>
    <source>
        <strain evidence="2">WM001</strain>
    </source>
</reference>
<dbReference type="InterPro" id="IPR016135">
    <property type="entry name" value="UBQ-conjugating_enzyme/RWD"/>
</dbReference>
<proteinExistence type="predicted"/>
<sequence length="150" mass="17317">MSRKAVLDQLQELNSSNPVYFGAKPSKSNIKIWNGFIIGPDDTPYCGGCFKIRIEFLDEYPLVPPEFYFETPIYHPNICSNGAVCSPYLRELYTANVSISFIFSTILSTLINPNPKDPMTDRTEMAREFIERRSEFDRKAREMTIQHAYE</sequence>
<organism evidence="2 3">
    <name type="scientific">Stentor coeruleus</name>
    <dbReference type="NCBI Taxonomy" id="5963"/>
    <lineage>
        <taxon>Eukaryota</taxon>
        <taxon>Sar</taxon>
        <taxon>Alveolata</taxon>
        <taxon>Ciliophora</taxon>
        <taxon>Postciliodesmatophora</taxon>
        <taxon>Heterotrichea</taxon>
        <taxon>Heterotrichida</taxon>
        <taxon>Stentoridae</taxon>
        <taxon>Stentor</taxon>
    </lineage>
</organism>
<evidence type="ECO:0000313" key="2">
    <source>
        <dbReference type="EMBL" id="OMJ65398.1"/>
    </source>
</evidence>
<dbReference type="OrthoDB" id="7851174at2759"/>
<dbReference type="Gene3D" id="3.10.110.10">
    <property type="entry name" value="Ubiquitin Conjugating Enzyme"/>
    <property type="match status" value="1"/>
</dbReference>
<dbReference type="AlphaFoldDB" id="A0A1R2ALI4"/>
<dbReference type="Pfam" id="PF00179">
    <property type="entry name" value="UQ_con"/>
    <property type="match status" value="1"/>
</dbReference>
<protein>
    <recommendedName>
        <fullName evidence="1">UBC core domain-containing protein</fullName>
    </recommendedName>
</protein>
<dbReference type="PANTHER" id="PTHR24067">
    <property type="entry name" value="UBIQUITIN-CONJUGATING ENZYME E2"/>
    <property type="match status" value="1"/>
</dbReference>
<dbReference type="Proteomes" id="UP000187209">
    <property type="component" value="Unassembled WGS sequence"/>
</dbReference>
<dbReference type="InterPro" id="IPR000608">
    <property type="entry name" value="UBC"/>
</dbReference>
<keyword evidence="3" id="KW-1185">Reference proteome</keyword>
<dbReference type="EMBL" id="MPUH01002166">
    <property type="protein sequence ID" value="OMJ65398.1"/>
    <property type="molecule type" value="Genomic_DNA"/>
</dbReference>
<dbReference type="SUPFAM" id="SSF54495">
    <property type="entry name" value="UBC-like"/>
    <property type="match status" value="1"/>
</dbReference>
<evidence type="ECO:0000259" key="1">
    <source>
        <dbReference type="PROSITE" id="PS50127"/>
    </source>
</evidence>
<feature type="domain" description="UBC core" evidence="1">
    <location>
        <begin position="1"/>
        <end position="149"/>
    </location>
</feature>
<accession>A0A1R2ALI4</accession>
<gene>
    <name evidence="2" type="ORF">SteCoe_38299</name>
</gene>
<comment type="caution">
    <text evidence="2">The sequence shown here is derived from an EMBL/GenBank/DDBJ whole genome shotgun (WGS) entry which is preliminary data.</text>
</comment>
<dbReference type="SMART" id="SM00212">
    <property type="entry name" value="UBCc"/>
    <property type="match status" value="1"/>
</dbReference>
<dbReference type="PROSITE" id="PS50127">
    <property type="entry name" value="UBC_2"/>
    <property type="match status" value="1"/>
</dbReference>
<dbReference type="CDD" id="cd00195">
    <property type="entry name" value="UBCc_UEV"/>
    <property type="match status" value="1"/>
</dbReference>
<dbReference type="InterPro" id="IPR050113">
    <property type="entry name" value="Ub_conjugating_enzyme"/>
</dbReference>
<name>A0A1R2ALI4_9CILI</name>